<organism evidence="8 9">
    <name type="scientific">Dysgonomonas alginatilytica</name>
    <dbReference type="NCBI Taxonomy" id="1605892"/>
    <lineage>
        <taxon>Bacteria</taxon>
        <taxon>Pseudomonadati</taxon>
        <taxon>Bacteroidota</taxon>
        <taxon>Bacteroidia</taxon>
        <taxon>Bacteroidales</taxon>
        <taxon>Dysgonomonadaceae</taxon>
        <taxon>Dysgonomonas</taxon>
    </lineage>
</organism>
<keyword evidence="6" id="KW-0472">Membrane</keyword>
<dbReference type="SMART" id="SM00228">
    <property type="entry name" value="PDZ"/>
    <property type="match status" value="1"/>
</dbReference>
<dbReference type="NCBIfam" id="TIGR00225">
    <property type="entry name" value="prc"/>
    <property type="match status" value="1"/>
</dbReference>
<dbReference type="InterPro" id="IPR004447">
    <property type="entry name" value="Peptidase_S41A"/>
</dbReference>
<dbReference type="GO" id="GO:0030288">
    <property type="term" value="C:outer membrane-bounded periplasmic space"/>
    <property type="evidence" value="ECO:0007669"/>
    <property type="project" value="TreeGrafter"/>
</dbReference>
<dbReference type="Pfam" id="PF22694">
    <property type="entry name" value="CtpB_N-like"/>
    <property type="match status" value="1"/>
</dbReference>
<dbReference type="InterPro" id="IPR036034">
    <property type="entry name" value="PDZ_sf"/>
</dbReference>
<dbReference type="SUPFAM" id="SSF52096">
    <property type="entry name" value="ClpP/crotonase"/>
    <property type="match status" value="1"/>
</dbReference>
<dbReference type="InterPro" id="IPR005151">
    <property type="entry name" value="Tail-specific_protease"/>
</dbReference>
<sequence>MRSTSSSKRYFVWLPLWIAFGIVIGIVIGNGFSIFTSQKKIFSGGNKFDAVLQYINEAYVDTVNTEELIEKAIPGLLAELDPHSTYFTAKEMELTGDDLEGHFGGVGVQFVLRNDTVMVVSVIVGGPSQAAGIRPGDRIVYVNDSLFAGKGMTTDKVMLNLRGAEGTDVKLGIKRFDNPKIVNITVRRGDIPVNTVDMSYQPAEKIGYIKISKFGGTTTQEFISAISKLKKAGSESFIIDLRQNTGGYLQAAIDMVNEYLDKGELIVYTQGRAFKREDAFANGSGTSKKDQLIVLMDEGSASASEVFAGAIQDNDRGLIVGRRSFGKGLVQSQQKFVDGSALRLTIARYYTPAGRSIQKPYELGKSGDYNQDLMNRYLRGEFDSQDSIKQDNEPVFHTAAGRLVHGNGGIMPDVFIPRDTIGVNSYYISVMNNGLVYEYAFTYTDKNRQRLEQFKTWQEMDAYLAYQPLLTNLISLADVKGIRYRPYLVTECRNLLNLQLRANIVRNFFGDEGYYSIVLQDDIVLKKAIELIQEKKATPAAIKGQTYKDVKKNSIMGYYRDRTPSISIISMDMNNWV</sequence>
<dbReference type="OrthoDB" id="9812068at2"/>
<dbReference type="RefSeq" id="WP_110308894.1">
    <property type="nucleotide sequence ID" value="NZ_QICL01000001.1"/>
</dbReference>
<dbReference type="Gene3D" id="3.90.226.10">
    <property type="entry name" value="2-enoyl-CoA Hydratase, Chain A, domain 1"/>
    <property type="match status" value="1"/>
</dbReference>
<keyword evidence="4 5" id="KW-0720">Serine protease</keyword>
<keyword evidence="6" id="KW-0812">Transmembrane</keyword>
<evidence type="ECO:0000256" key="3">
    <source>
        <dbReference type="ARBA" id="ARBA00022801"/>
    </source>
</evidence>
<evidence type="ECO:0000256" key="1">
    <source>
        <dbReference type="ARBA" id="ARBA00009179"/>
    </source>
</evidence>
<feature type="domain" description="PDZ" evidence="7">
    <location>
        <begin position="91"/>
        <end position="164"/>
    </location>
</feature>
<comment type="similarity">
    <text evidence="1 5">Belongs to the peptidase S41A family.</text>
</comment>
<dbReference type="Proteomes" id="UP000247973">
    <property type="component" value="Unassembled WGS sequence"/>
</dbReference>
<dbReference type="InterPro" id="IPR029045">
    <property type="entry name" value="ClpP/crotonase-like_dom_sf"/>
</dbReference>
<evidence type="ECO:0000256" key="6">
    <source>
        <dbReference type="SAM" id="Phobius"/>
    </source>
</evidence>
<dbReference type="GO" id="GO:0006508">
    <property type="term" value="P:proteolysis"/>
    <property type="evidence" value="ECO:0007669"/>
    <property type="project" value="UniProtKB-KW"/>
</dbReference>
<dbReference type="PANTHER" id="PTHR32060">
    <property type="entry name" value="TAIL-SPECIFIC PROTEASE"/>
    <property type="match status" value="1"/>
</dbReference>
<dbReference type="Gene3D" id="2.30.42.10">
    <property type="match status" value="1"/>
</dbReference>
<reference evidence="8 9" key="1">
    <citation type="submission" date="2018-03" db="EMBL/GenBank/DDBJ databases">
        <title>Genomic Encyclopedia of Archaeal and Bacterial Type Strains, Phase II (KMG-II): from individual species to whole genera.</title>
        <authorList>
            <person name="Goeker M."/>
        </authorList>
    </citation>
    <scope>NUCLEOTIDE SEQUENCE [LARGE SCALE GENOMIC DNA]</scope>
    <source>
        <strain evidence="8 9">DSM 100214</strain>
    </source>
</reference>
<evidence type="ECO:0000313" key="8">
    <source>
        <dbReference type="EMBL" id="PXV68916.1"/>
    </source>
</evidence>
<dbReference type="Gene3D" id="3.30.750.44">
    <property type="match status" value="1"/>
</dbReference>
<accession>A0A2V3PVI6</accession>
<evidence type="ECO:0000256" key="4">
    <source>
        <dbReference type="ARBA" id="ARBA00022825"/>
    </source>
</evidence>
<dbReference type="SMART" id="SM00245">
    <property type="entry name" value="TSPc"/>
    <property type="match status" value="1"/>
</dbReference>
<comment type="caution">
    <text evidence="8">The sequence shown here is derived from an EMBL/GenBank/DDBJ whole genome shotgun (WGS) entry which is preliminary data.</text>
</comment>
<name>A0A2V3PVI6_9BACT</name>
<feature type="transmembrane region" description="Helical" evidence="6">
    <location>
        <begin position="12"/>
        <end position="35"/>
    </location>
</feature>
<evidence type="ECO:0000259" key="7">
    <source>
        <dbReference type="PROSITE" id="PS50106"/>
    </source>
</evidence>
<keyword evidence="2 5" id="KW-0645">Protease</keyword>
<dbReference type="CDD" id="cd06782">
    <property type="entry name" value="cpPDZ_CPP-like"/>
    <property type="match status" value="1"/>
</dbReference>
<dbReference type="SUPFAM" id="SSF50156">
    <property type="entry name" value="PDZ domain-like"/>
    <property type="match status" value="1"/>
</dbReference>
<dbReference type="GO" id="GO:0007165">
    <property type="term" value="P:signal transduction"/>
    <property type="evidence" value="ECO:0007669"/>
    <property type="project" value="TreeGrafter"/>
</dbReference>
<dbReference type="EMBL" id="QICL01000001">
    <property type="protein sequence ID" value="PXV68916.1"/>
    <property type="molecule type" value="Genomic_DNA"/>
</dbReference>
<dbReference type="PROSITE" id="PS50106">
    <property type="entry name" value="PDZ"/>
    <property type="match status" value="1"/>
</dbReference>
<protein>
    <submittedName>
        <fullName evidence="8">Carboxyl-terminal processing protease</fullName>
    </submittedName>
</protein>
<keyword evidence="9" id="KW-1185">Reference proteome</keyword>
<evidence type="ECO:0000256" key="5">
    <source>
        <dbReference type="RuleBase" id="RU004404"/>
    </source>
</evidence>
<keyword evidence="3 5" id="KW-0378">Hydrolase</keyword>
<keyword evidence="6" id="KW-1133">Transmembrane helix</keyword>
<dbReference type="InterPro" id="IPR055210">
    <property type="entry name" value="CtpA/B_N"/>
</dbReference>
<evidence type="ECO:0000256" key="2">
    <source>
        <dbReference type="ARBA" id="ARBA00022670"/>
    </source>
</evidence>
<dbReference type="CDD" id="cd07560">
    <property type="entry name" value="Peptidase_S41_CPP"/>
    <property type="match status" value="1"/>
</dbReference>
<dbReference type="AlphaFoldDB" id="A0A2V3PVI6"/>
<dbReference type="Pfam" id="PF13180">
    <property type="entry name" value="PDZ_2"/>
    <property type="match status" value="1"/>
</dbReference>
<dbReference type="InterPro" id="IPR001478">
    <property type="entry name" value="PDZ"/>
</dbReference>
<dbReference type="Pfam" id="PF03572">
    <property type="entry name" value="Peptidase_S41"/>
    <property type="match status" value="1"/>
</dbReference>
<dbReference type="PANTHER" id="PTHR32060:SF30">
    <property type="entry name" value="CARBOXY-TERMINAL PROCESSING PROTEASE CTPA"/>
    <property type="match status" value="1"/>
</dbReference>
<dbReference type="GO" id="GO:0008236">
    <property type="term" value="F:serine-type peptidase activity"/>
    <property type="evidence" value="ECO:0007669"/>
    <property type="project" value="UniProtKB-KW"/>
</dbReference>
<proteinExistence type="inferred from homology"/>
<dbReference type="GO" id="GO:0004175">
    <property type="term" value="F:endopeptidase activity"/>
    <property type="evidence" value="ECO:0007669"/>
    <property type="project" value="TreeGrafter"/>
</dbReference>
<evidence type="ECO:0000313" key="9">
    <source>
        <dbReference type="Proteomes" id="UP000247973"/>
    </source>
</evidence>
<gene>
    <name evidence="8" type="ORF">CLV62_101182</name>
</gene>